<name>A0A9D1ABJ4_9FIRM</name>
<dbReference type="EMBL" id="DVGK01000077">
    <property type="protein sequence ID" value="HIR13610.1"/>
    <property type="molecule type" value="Genomic_DNA"/>
</dbReference>
<dbReference type="SUPFAM" id="SSF53850">
    <property type="entry name" value="Periplasmic binding protein-like II"/>
    <property type="match status" value="1"/>
</dbReference>
<reference evidence="2" key="2">
    <citation type="journal article" date="2021" name="PeerJ">
        <title>Extensive microbial diversity within the chicken gut microbiome revealed by metagenomics and culture.</title>
        <authorList>
            <person name="Gilroy R."/>
            <person name="Ravi A."/>
            <person name="Getino M."/>
            <person name="Pursley I."/>
            <person name="Horton D.L."/>
            <person name="Alikhan N.F."/>
            <person name="Baker D."/>
            <person name="Gharbi K."/>
            <person name="Hall N."/>
            <person name="Watson M."/>
            <person name="Adriaenssens E.M."/>
            <person name="Foster-Nyarko E."/>
            <person name="Jarju S."/>
            <person name="Secka A."/>
            <person name="Antonio M."/>
            <person name="Oren A."/>
            <person name="Chaudhuri R.R."/>
            <person name="La Ragione R."/>
            <person name="Hildebrand F."/>
            <person name="Pallen M.J."/>
        </authorList>
    </citation>
    <scope>NUCLEOTIDE SEQUENCE</scope>
    <source>
        <strain evidence="2">ChiSjej4B22-8148</strain>
    </source>
</reference>
<sequence length="146" mass="16638">MRHTAENFTIYFELHHARDKLAPPIQPVTICFSKSSGLRNIVDHLFQKIQTQPQIAYEVDEDIVIAGLVSKGFGVAVVPYMADLLRMDVKIIQISHPSWERNFYMASLKAHHFTPAVKNFHDHVLIQVDNLHQPLVNLSHSSISTD</sequence>
<proteinExistence type="predicted"/>
<reference evidence="2" key="1">
    <citation type="submission" date="2020-10" db="EMBL/GenBank/DDBJ databases">
        <authorList>
            <person name="Gilroy R."/>
        </authorList>
    </citation>
    <scope>NUCLEOTIDE SEQUENCE</scope>
    <source>
        <strain evidence="2">ChiSjej4B22-8148</strain>
    </source>
</reference>
<comment type="caution">
    <text evidence="2">The sequence shown here is derived from an EMBL/GenBank/DDBJ whole genome shotgun (WGS) entry which is preliminary data.</text>
</comment>
<feature type="domain" description="LysR substrate-binding" evidence="1">
    <location>
        <begin position="30"/>
        <end position="124"/>
    </location>
</feature>
<dbReference type="InterPro" id="IPR005119">
    <property type="entry name" value="LysR_subst-bd"/>
</dbReference>
<dbReference type="Pfam" id="PF03466">
    <property type="entry name" value="LysR_substrate"/>
    <property type="match status" value="1"/>
</dbReference>
<evidence type="ECO:0000313" key="3">
    <source>
        <dbReference type="Proteomes" id="UP000886757"/>
    </source>
</evidence>
<organism evidence="2 3">
    <name type="scientific">Candidatus Choladousia intestinavium</name>
    <dbReference type="NCBI Taxonomy" id="2840727"/>
    <lineage>
        <taxon>Bacteria</taxon>
        <taxon>Bacillati</taxon>
        <taxon>Bacillota</taxon>
        <taxon>Clostridia</taxon>
        <taxon>Lachnospirales</taxon>
        <taxon>Lachnospiraceae</taxon>
        <taxon>Lachnospiraceae incertae sedis</taxon>
        <taxon>Candidatus Choladousia</taxon>
    </lineage>
</organism>
<evidence type="ECO:0000313" key="2">
    <source>
        <dbReference type="EMBL" id="HIR13610.1"/>
    </source>
</evidence>
<evidence type="ECO:0000259" key="1">
    <source>
        <dbReference type="Pfam" id="PF03466"/>
    </source>
</evidence>
<dbReference type="AlphaFoldDB" id="A0A9D1ABJ4"/>
<protein>
    <recommendedName>
        <fullName evidence="1">LysR substrate-binding domain-containing protein</fullName>
    </recommendedName>
</protein>
<accession>A0A9D1ABJ4</accession>
<dbReference type="Proteomes" id="UP000886757">
    <property type="component" value="Unassembled WGS sequence"/>
</dbReference>
<dbReference type="Gene3D" id="3.40.190.290">
    <property type="match status" value="1"/>
</dbReference>
<gene>
    <name evidence="2" type="ORF">IAB31_06775</name>
</gene>